<proteinExistence type="predicted"/>
<reference evidence="2 3" key="1">
    <citation type="submission" date="2018-05" db="EMBL/GenBank/DDBJ databases">
        <title>Genomic Encyclopedia of Type Strains, Phase IV (KMG-IV): sequencing the most valuable type-strain genomes for metagenomic binning, comparative biology and taxonomic classification.</title>
        <authorList>
            <person name="Goeker M."/>
        </authorList>
    </citation>
    <scope>NUCLEOTIDE SEQUENCE [LARGE SCALE GENOMIC DNA]</scope>
    <source>
        <strain evidence="2 3">DSM 6462</strain>
    </source>
</reference>
<gene>
    <name evidence="2" type="ORF">C7450_107230</name>
</gene>
<protein>
    <submittedName>
        <fullName evidence="2">Nucleoside-diphosphate-sugar epimerase</fullName>
    </submittedName>
</protein>
<comment type="caution">
    <text evidence="2">The sequence shown here is derived from an EMBL/GenBank/DDBJ whole genome shotgun (WGS) entry which is preliminary data.</text>
</comment>
<evidence type="ECO:0000313" key="3">
    <source>
        <dbReference type="Proteomes" id="UP000248021"/>
    </source>
</evidence>
<evidence type="ECO:0000259" key="1">
    <source>
        <dbReference type="Pfam" id="PF01370"/>
    </source>
</evidence>
<dbReference type="RefSeq" id="WP_110375800.1">
    <property type="nucleotide sequence ID" value="NZ_JAHBRY010000001.1"/>
</dbReference>
<organism evidence="2 3">
    <name type="scientific">Chelatococcus asaccharovorans</name>
    <dbReference type="NCBI Taxonomy" id="28210"/>
    <lineage>
        <taxon>Bacteria</taxon>
        <taxon>Pseudomonadati</taxon>
        <taxon>Pseudomonadota</taxon>
        <taxon>Alphaproteobacteria</taxon>
        <taxon>Hyphomicrobiales</taxon>
        <taxon>Chelatococcaceae</taxon>
        <taxon>Chelatococcus</taxon>
    </lineage>
</organism>
<sequence length="355" mass="39135">MLTRQGSTSDYLHPGLFPEAFRDVAHLEDFMSLPTLELAEDLEAIEGDVIILGVAGKVGVCLARMIKRAAPQKRVVGVSRFSEEGLEAHLNSFGVETIRCDLLDEKAVNELPKLANVIYMAGLKFDYKGREDFLWAMNTIAPGIVARAFAGSRIVAFSTIHVYPWSNPLHGGVTEAMPPFARPGEYANSVVGRERTFQYYSRLHDTPGRIARLVYAIDMRYGVLQEIASWVLAGKPVPLDTGHVNIIWQGDASAQMIRLLRHCDVPASPINIGGPETVSVRKIATQFGELFGVEPKFSGEESTSCLFVNCDAVAERLGNPVVPINPMVRWVAEWMKSGKPLYGKPSKFEVRSGVF</sequence>
<dbReference type="SUPFAM" id="SSF51735">
    <property type="entry name" value="NAD(P)-binding Rossmann-fold domains"/>
    <property type="match status" value="1"/>
</dbReference>
<feature type="domain" description="NAD-dependent epimerase/dehydratase" evidence="1">
    <location>
        <begin position="49"/>
        <end position="213"/>
    </location>
</feature>
<evidence type="ECO:0000313" key="2">
    <source>
        <dbReference type="EMBL" id="PXW57190.1"/>
    </source>
</evidence>
<dbReference type="Pfam" id="PF01370">
    <property type="entry name" value="Epimerase"/>
    <property type="match status" value="1"/>
</dbReference>
<keyword evidence="3" id="KW-1185">Reference proteome</keyword>
<name>A0A2V3UEW8_9HYPH</name>
<dbReference type="Gene3D" id="3.40.50.720">
    <property type="entry name" value="NAD(P)-binding Rossmann-like Domain"/>
    <property type="match status" value="1"/>
</dbReference>
<accession>A0A2V3UEW8</accession>
<dbReference type="Proteomes" id="UP000248021">
    <property type="component" value="Unassembled WGS sequence"/>
</dbReference>
<dbReference type="OrthoDB" id="9785845at2"/>
<dbReference type="InterPro" id="IPR036291">
    <property type="entry name" value="NAD(P)-bd_dom_sf"/>
</dbReference>
<dbReference type="InterPro" id="IPR001509">
    <property type="entry name" value="Epimerase_deHydtase"/>
</dbReference>
<dbReference type="EMBL" id="QJJK01000007">
    <property type="protein sequence ID" value="PXW57190.1"/>
    <property type="molecule type" value="Genomic_DNA"/>
</dbReference>
<dbReference type="AlphaFoldDB" id="A0A2V3UEW8"/>